<evidence type="ECO:0000313" key="3">
    <source>
        <dbReference type="EMBL" id="AXK37165.1"/>
    </source>
</evidence>
<dbReference type="KEGG" id="sarm:DVA86_07785"/>
<organism evidence="3 4">
    <name type="scientific">Streptomyces armeniacus</name>
    <dbReference type="NCBI Taxonomy" id="83291"/>
    <lineage>
        <taxon>Bacteria</taxon>
        <taxon>Bacillati</taxon>
        <taxon>Actinomycetota</taxon>
        <taxon>Actinomycetes</taxon>
        <taxon>Kitasatosporales</taxon>
        <taxon>Streptomycetaceae</taxon>
        <taxon>Streptomyces</taxon>
    </lineage>
</organism>
<feature type="compositionally biased region" description="Acidic residues" evidence="1">
    <location>
        <begin position="8"/>
        <end position="23"/>
    </location>
</feature>
<dbReference type="Proteomes" id="UP000254425">
    <property type="component" value="Chromosome"/>
</dbReference>
<feature type="region of interest" description="Disordered" evidence="1">
    <location>
        <begin position="1"/>
        <end position="63"/>
    </location>
</feature>
<dbReference type="EMBL" id="CP031320">
    <property type="protein sequence ID" value="AXK37165.1"/>
    <property type="molecule type" value="Genomic_DNA"/>
</dbReference>
<protein>
    <submittedName>
        <fullName evidence="3">Uncharacterized protein</fullName>
    </submittedName>
</protein>
<gene>
    <name evidence="3" type="ORF">DVA86_07785</name>
</gene>
<keyword evidence="2" id="KW-0472">Membrane</keyword>
<evidence type="ECO:0000313" key="4">
    <source>
        <dbReference type="Proteomes" id="UP000254425"/>
    </source>
</evidence>
<keyword evidence="2" id="KW-1133">Transmembrane helix</keyword>
<dbReference type="AlphaFoldDB" id="A0A345XZU9"/>
<feature type="transmembrane region" description="Helical" evidence="2">
    <location>
        <begin position="70"/>
        <end position="88"/>
    </location>
</feature>
<accession>A0A345XZU9</accession>
<keyword evidence="2" id="KW-0812">Transmembrane</keyword>
<sequence>MDTHADLDPEADPDPDADPDEAADAGYDGDRDADLDDDEDEDAYDGEDAGELQPEPRPGMTPRQARRIRMVTSGVVMVVVGVVLVVRLGNAPSLLTVGLYGIALILSGTAIVLSRRGRTRLATAVLGIGFLAVVLAEQIAPEGS</sequence>
<evidence type="ECO:0000256" key="1">
    <source>
        <dbReference type="SAM" id="MobiDB-lite"/>
    </source>
</evidence>
<evidence type="ECO:0000256" key="2">
    <source>
        <dbReference type="SAM" id="Phobius"/>
    </source>
</evidence>
<feature type="transmembrane region" description="Helical" evidence="2">
    <location>
        <begin position="121"/>
        <end position="140"/>
    </location>
</feature>
<feature type="transmembrane region" description="Helical" evidence="2">
    <location>
        <begin position="94"/>
        <end position="114"/>
    </location>
</feature>
<name>A0A345XZU9_9ACTN</name>
<keyword evidence="4" id="KW-1185">Reference proteome</keyword>
<proteinExistence type="predicted"/>
<feature type="compositionally biased region" description="Acidic residues" evidence="1">
    <location>
        <begin position="31"/>
        <end position="50"/>
    </location>
</feature>
<reference evidence="3 4" key="1">
    <citation type="submission" date="2018-07" db="EMBL/GenBank/DDBJ databases">
        <title>Draft genome of the type strain Streptomyces armeniacus ATCC 15676.</title>
        <authorList>
            <person name="Labana P."/>
            <person name="Gosse J.T."/>
            <person name="Boddy C.N."/>
        </authorList>
    </citation>
    <scope>NUCLEOTIDE SEQUENCE [LARGE SCALE GENOMIC DNA]</scope>
    <source>
        <strain evidence="3 4">ATCC 15676</strain>
    </source>
</reference>